<dbReference type="GO" id="GO:0012505">
    <property type="term" value="C:endomembrane system"/>
    <property type="evidence" value="ECO:0007669"/>
    <property type="project" value="UniProtKB-SubCell"/>
</dbReference>
<dbReference type="GeneID" id="101733915"/>
<evidence type="ECO:0000256" key="6">
    <source>
        <dbReference type="SAM" id="Phobius"/>
    </source>
</evidence>
<dbReference type="GO" id="GO:0005764">
    <property type="term" value="C:lysosome"/>
    <property type="evidence" value="ECO:0000318"/>
    <property type="project" value="GO_Central"/>
</dbReference>
<evidence type="ECO:0000256" key="4">
    <source>
        <dbReference type="ARBA" id="ARBA00022989"/>
    </source>
</evidence>
<feature type="domain" description="CWH43-like N-terminal" evidence="7">
    <location>
        <begin position="9"/>
        <end position="217"/>
    </location>
</feature>
<proteinExistence type="inferred from homology"/>
<sequence>MKNCCLKSLSFLPLLCTVWIFISLGTAYVIARHFGHINTFVPYISGLAKYFPEVIFTEVAFTITSCLDAVIYYSEYKYKKIYDPKSSQICNIVMLFLGFLACLGMLLATHVSSLISSPIHLVGAILGMGVGAVYNMCHTIWYCRSANWRDSYYTWRTGITLITAVPIITFIIFKQIGCSVLKACNQNDMNIFFAIHEWVIMVGLCCYKLTFAQELQHLCLKYPQNLKDDWICKSETFMNDEELTV</sequence>
<dbReference type="InterPro" id="IPR019402">
    <property type="entry name" value="CWH43_N"/>
</dbReference>
<keyword evidence="4 6" id="KW-1133">Transmembrane helix</keyword>
<reference evidence="8" key="1">
    <citation type="journal article" date="2010" name="Science">
        <title>The genome of the Western clawed frog Xenopus tropicalis.</title>
        <authorList>
            <person name="Hellsten U."/>
            <person name="Harland R.M."/>
            <person name="Gilchrist M.J."/>
            <person name="Hendrix D."/>
            <person name="Jurka J."/>
            <person name="Kapitonov V."/>
            <person name="Ovcharenko I."/>
            <person name="Putnam N.H."/>
            <person name="Shu S."/>
            <person name="Taher L."/>
            <person name="Blitz I.L."/>
            <person name="Blumberg B."/>
            <person name="Dichmann D.S."/>
            <person name="Dubchak I."/>
            <person name="Amaya E."/>
            <person name="Detter J.C."/>
            <person name="Fletcher R."/>
            <person name="Gerhard D.S."/>
            <person name="Goodstein D."/>
            <person name="Graves T."/>
            <person name="Grigoriev I.V."/>
            <person name="Grimwood J."/>
            <person name="Kawashima T."/>
            <person name="Lindquist E."/>
            <person name="Lucas S.M."/>
            <person name="Mead P.E."/>
            <person name="Mitros T."/>
            <person name="Ogino H."/>
            <person name="Ohta Y."/>
            <person name="Poliakov A.V."/>
            <person name="Pollet N."/>
            <person name="Robert J."/>
            <person name="Salamov A."/>
            <person name="Sater A.K."/>
            <person name="Schmutz J."/>
            <person name="Terry A."/>
            <person name="Vize P.D."/>
            <person name="Warren W.C."/>
            <person name="Wells D."/>
            <person name="Wills A."/>
            <person name="Wilson R.K."/>
            <person name="Zimmerman L.B."/>
            <person name="Zorn A.M."/>
            <person name="Grainger R."/>
            <person name="Grammer T."/>
            <person name="Khokha M.K."/>
            <person name="Richardson P.M."/>
            <person name="Rokhsar D.S."/>
        </authorList>
    </citation>
    <scope>NUCLEOTIDE SEQUENCE [LARGE SCALE GENOMIC DNA]</scope>
    <source>
        <strain evidence="8">Nigerian</strain>
    </source>
</reference>
<dbReference type="GO" id="GO:0010506">
    <property type="term" value="P:regulation of autophagy"/>
    <property type="evidence" value="ECO:0000318"/>
    <property type="project" value="GO_Central"/>
</dbReference>
<dbReference type="Xenbase" id="XB-GENE-29087363">
    <property type="gene designation" value="LOC101733915"/>
</dbReference>
<dbReference type="Proteomes" id="UP000008143">
    <property type="component" value="Chromosome 7"/>
</dbReference>
<comment type="subcellular location">
    <subcellularLocation>
        <location evidence="1">Endomembrane system</location>
        <topology evidence="1">Multi-pass membrane protein</topology>
    </subcellularLocation>
</comment>
<evidence type="ECO:0000313" key="11">
    <source>
        <dbReference type="Xenbase" id="XB-GENE-29087363"/>
    </source>
</evidence>
<accession>A0A803JE75</accession>
<name>A0A803JE75_XENTR</name>
<comment type="similarity">
    <text evidence="2">Belongs to the DRAM/TMEM150 family.</text>
</comment>
<keyword evidence="9" id="KW-1185">Reference proteome</keyword>
<gene>
    <name evidence="8 10 11" type="primary">LOC101733915</name>
</gene>
<dbReference type="InterPro" id="IPR050911">
    <property type="entry name" value="DRAM/TMEM150_Autophagy_Mod"/>
</dbReference>
<dbReference type="KEGG" id="xtr:101733915"/>
<feature type="transmembrane region" description="Helical" evidence="6">
    <location>
        <begin position="153"/>
        <end position="173"/>
    </location>
</feature>
<evidence type="ECO:0000256" key="3">
    <source>
        <dbReference type="ARBA" id="ARBA00022692"/>
    </source>
</evidence>
<evidence type="ECO:0000256" key="5">
    <source>
        <dbReference type="ARBA" id="ARBA00023136"/>
    </source>
</evidence>
<evidence type="ECO:0000313" key="9">
    <source>
        <dbReference type="Proteomes" id="UP000008143"/>
    </source>
</evidence>
<feature type="transmembrane region" description="Helical" evidence="6">
    <location>
        <begin position="92"/>
        <end position="115"/>
    </location>
</feature>
<reference evidence="10" key="3">
    <citation type="submission" date="2025-04" db="UniProtKB">
        <authorList>
            <consortium name="RefSeq"/>
        </authorList>
    </citation>
    <scope>IDENTIFICATION</scope>
    <source>
        <strain evidence="10">Nigerian</strain>
        <tissue evidence="10">Liver and blood</tissue>
    </source>
</reference>
<keyword evidence="3 6" id="KW-0812">Transmembrane</keyword>
<evidence type="ECO:0000256" key="2">
    <source>
        <dbReference type="ARBA" id="ARBA00006565"/>
    </source>
</evidence>
<evidence type="ECO:0000313" key="10">
    <source>
        <dbReference type="RefSeq" id="XP_004915933.1"/>
    </source>
</evidence>
<feature type="transmembrane region" description="Helical" evidence="6">
    <location>
        <begin position="12"/>
        <end position="30"/>
    </location>
</feature>
<dbReference type="RefSeq" id="XP_004915933.1">
    <property type="nucleotide sequence ID" value="XM_004915876.4"/>
</dbReference>
<organism evidence="8">
    <name type="scientific">Xenopus tropicalis</name>
    <name type="common">Western clawed frog</name>
    <name type="synonym">Silurana tropicalis</name>
    <dbReference type="NCBI Taxonomy" id="8364"/>
    <lineage>
        <taxon>Eukaryota</taxon>
        <taxon>Metazoa</taxon>
        <taxon>Chordata</taxon>
        <taxon>Craniata</taxon>
        <taxon>Vertebrata</taxon>
        <taxon>Euteleostomi</taxon>
        <taxon>Amphibia</taxon>
        <taxon>Batrachia</taxon>
        <taxon>Anura</taxon>
        <taxon>Pipoidea</taxon>
        <taxon>Pipidae</taxon>
        <taxon>Xenopodinae</taxon>
        <taxon>Xenopus</taxon>
        <taxon>Silurana</taxon>
    </lineage>
</organism>
<dbReference type="OrthoDB" id="191706at2759"/>
<dbReference type="Pfam" id="PF10277">
    <property type="entry name" value="Frag1"/>
    <property type="match status" value="1"/>
</dbReference>
<evidence type="ECO:0000259" key="7">
    <source>
        <dbReference type="Pfam" id="PF10277"/>
    </source>
</evidence>
<dbReference type="AlphaFoldDB" id="A0A803JE75"/>
<dbReference type="PANTHER" id="PTHR21324">
    <property type="entry name" value="FASTING-INDUCIBLE INTEGRAL MEMBRANE PROTEIN TM6P1-RELATED"/>
    <property type="match status" value="1"/>
</dbReference>
<dbReference type="PANTHER" id="PTHR21324:SF19">
    <property type="entry name" value="DNA DAMAGE-REGULATED AUTOPHAGY MODULATOR PROTEIN 1"/>
    <property type="match status" value="1"/>
</dbReference>
<feature type="transmembrane region" description="Helical" evidence="6">
    <location>
        <begin position="50"/>
        <end position="71"/>
    </location>
</feature>
<keyword evidence="5 6" id="KW-0472">Membrane</keyword>
<dbReference type="AGR" id="Xenbase:XB-GENE-29087363"/>
<dbReference type="GeneTree" id="ENSGT01070000257217"/>
<evidence type="ECO:0000313" key="8">
    <source>
        <dbReference type="Ensembl" id="ENSXETP00000106178"/>
    </source>
</evidence>
<protein>
    <submittedName>
        <fullName evidence="8 10">DNA damage-regulated autophagy modulator protein 1</fullName>
    </submittedName>
</protein>
<dbReference type="Ensembl" id="ENSXETT00000110044">
    <property type="protein sequence ID" value="ENSXETP00000106178"/>
    <property type="gene ID" value="ENSXETG00000047300"/>
</dbReference>
<reference evidence="8" key="2">
    <citation type="submission" date="2021-03" db="UniProtKB">
        <authorList>
            <consortium name="Ensembl"/>
        </authorList>
    </citation>
    <scope>IDENTIFICATION</scope>
</reference>
<dbReference type="OMA" id="DWICKSE"/>
<feature type="transmembrane region" description="Helical" evidence="6">
    <location>
        <begin position="121"/>
        <end position="141"/>
    </location>
</feature>
<evidence type="ECO:0000256" key="1">
    <source>
        <dbReference type="ARBA" id="ARBA00004127"/>
    </source>
</evidence>